<keyword evidence="3" id="KW-1185">Reference proteome</keyword>
<feature type="chain" id="PRO_5018302739" evidence="1">
    <location>
        <begin position="20"/>
        <end position="201"/>
    </location>
</feature>
<gene>
    <name evidence="2" type="ORF">BJ508DRAFT_313668</name>
</gene>
<evidence type="ECO:0000256" key="1">
    <source>
        <dbReference type="SAM" id="SignalP"/>
    </source>
</evidence>
<keyword evidence="1" id="KW-0732">Signal</keyword>
<name>A0A3N4HHY1_ASCIM</name>
<reference evidence="2 3" key="1">
    <citation type="journal article" date="2018" name="Nat. Ecol. Evol.">
        <title>Pezizomycetes genomes reveal the molecular basis of ectomycorrhizal truffle lifestyle.</title>
        <authorList>
            <person name="Murat C."/>
            <person name="Payen T."/>
            <person name="Noel B."/>
            <person name="Kuo A."/>
            <person name="Morin E."/>
            <person name="Chen J."/>
            <person name="Kohler A."/>
            <person name="Krizsan K."/>
            <person name="Balestrini R."/>
            <person name="Da Silva C."/>
            <person name="Montanini B."/>
            <person name="Hainaut M."/>
            <person name="Levati E."/>
            <person name="Barry K.W."/>
            <person name="Belfiori B."/>
            <person name="Cichocki N."/>
            <person name="Clum A."/>
            <person name="Dockter R.B."/>
            <person name="Fauchery L."/>
            <person name="Guy J."/>
            <person name="Iotti M."/>
            <person name="Le Tacon F."/>
            <person name="Lindquist E.A."/>
            <person name="Lipzen A."/>
            <person name="Malagnac F."/>
            <person name="Mello A."/>
            <person name="Molinier V."/>
            <person name="Miyauchi S."/>
            <person name="Poulain J."/>
            <person name="Riccioni C."/>
            <person name="Rubini A."/>
            <person name="Sitrit Y."/>
            <person name="Splivallo R."/>
            <person name="Traeger S."/>
            <person name="Wang M."/>
            <person name="Zifcakova L."/>
            <person name="Wipf D."/>
            <person name="Zambonelli A."/>
            <person name="Paolocci F."/>
            <person name="Nowrousian M."/>
            <person name="Ottonello S."/>
            <person name="Baldrian P."/>
            <person name="Spatafora J.W."/>
            <person name="Henrissat B."/>
            <person name="Nagy L.G."/>
            <person name="Aury J.M."/>
            <person name="Wincker P."/>
            <person name="Grigoriev I.V."/>
            <person name="Bonfante P."/>
            <person name="Martin F.M."/>
        </authorList>
    </citation>
    <scope>NUCLEOTIDE SEQUENCE [LARGE SCALE GENOMIC DNA]</scope>
    <source>
        <strain evidence="2 3">RN42</strain>
    </source>
</reference>
<dbReference type="Proteomes" id="UP000275078">
    <property type="component" value="Unassembled WGS sequence"/>
</dbReference>
<feature type="signal peptide" evidence="1">
    <location>
        <begin position="1"/>
        <end position="19"/>
    </location>
</feature>
<dbReference type="EMBL" id="ML119816">
    <property type="protein sequence ID" value="RPA73559.1"/>
    <property type="molecule type" value="Genomic_DNA"/>
</dbReference>
<sequence length="201" mass="21837">MKFTALLPLLTAISTPAVALPIGIDGFFGDDSLSDVMKVAVDFLIISWAIVDWFAPLSPGVKEVTITNEAEKSTPQSQPQIPTFPASGGALMGLEAYHYLWEHGALTEDSAKRSEPFRLTEVFSSKEEAECARMGDKCSQKTRPIGIEVTANVKECGPVSSGQVETLRVERLWDGKQYIDCPIKSEIDLPSSKTNETVEGA</sequence>
<protein>
    <submittedName>
        <fullName evidence="2">Uncharacterized protein</fullName>
    </submittedName>
</protein>
<accession>A0A3N4HHY1</accession>
<evidence type="ECO:0000313" key="3">
    <source>
        <dbReference type="Proteomes" id="UP000275078"/>
    </source>
</evidence>
<organism evidence="2 3">
    <name type="scientific">Ascobolus immersus RN42</name>
    <dbReference type="NCBI Taxonomy" id="1160509"/>
    <lineage>
        <taxon>Eukaryota</taxon>
        <taxon>Fungi</taxon>
        <taxon>Dikarya</taxon>
        <taxon>Ascomycota</taxon>
        <taxon>Pezizomycotina</taxon>
        <taxon>Pezizomycetes</taxon>
        <taxon>Pezizales</taxon>
        <taxon>Ascobolaceae</taxon>
        <taxon>Ascobolus</taxon>
    </lineage>
</organism>
<proteinExistence type="predicted"/>
<evidence type="ECO:0000313" key="2">
    <source>
        <dbReference type="EMBL" id="RPA73559.1"/>
    </source>
</evidence>
<dbReference type="AlphaFoldDB" id="A0A3N4HHY1"/>